<dbReference type="AlphaFoldDB" id="A0A3M4KS45"/>
<proteinExistence type="inferred from homology"/>
<dbReference type="Proteomes" id="UP000279553">
    <property type="component" value="Unassembled WGS sequence"/>
</dbReference>
<dbReference type="EC" id="2.4.1.10" evidence="5"/>
<evidence type="ECO:0000313" key="8">
    <source>
        <dbReference type="Proteomes" id="UP000279553"/>
    </source>
</evidence>
<evidence type="ECO:0000256" key="1">
    <source>
        <dbReference type="ARBA" id="ARBA00006775"/>
    </source>
</evidence>
<dbReference type="InterPro" id="IPR023296">
    <property type="entry name" value="Glyco_hydro_beta-prop_sf"/>
</dbReference>
<sequence>MQPQAALFIDSVPTSGEDYRIGGTEAPTVRILLEGDRSFVQEVYDYGYIPAMKNVVLS</sequence>
<evidence type="ECO:0000256" key="6">
    <source>
        <dbReference type="ARBA" id="ARBA00044568"/>
    </source>
</evidence>
<organism evidence="7 8">
    <name type="scientific">Pseudomonas amygdali pv. mori</name>
    <dbReference type="NCBI Taxonomy" id="34065"/>
    <lineage>
        <taxon>Bacteria</taxon>
        <taxon>Pseudomonadati</taxon>
        <taxon>Pseudomonadota</taxon>
        <taxon>Gammaproteobacteria</taxon>
        <taxon>Pseudomonadales</taxon>
        <taxon>Pseudomonadaceae</taxon>
        <taxon>Pseudomonas</taxon>
        <taxon>Pseudomonas amygdali</taxon>
    </lineage>
</organism>
<keyword evidence="2" id="KW-0328">Glycosyltransferase</keyword>
<name>A0A3M4KS45_PSEA0</name>
<gene>
    <name evidence="7" type="ORF">ALQ05_01321</name>
</gene>
<dbReference type="InterPro" id="IPR003469">
    <property type="entry name" value="Glyco_hydro_68"/>
</dbReference>
<evidence type="ECO:0000313" key="7">
    <source>
        <dbReference type="EMBL" id="RMQ32048.1"/>
    </source>
</evidence>
<dbReference type="GO" id="GO:0009758">
    <property type="term" value="P:carbohydrate utilization"/>
    <property type="evidence" value="ECO:0007669"/>
    <property type="project" value="InterPro"/>
</dbReference>
<evidence type="ECO:0000256" key="3">
    <source>
        <dbReference type="ARBA" id="ARBA00023277"/>
    </source>
</evidence>
<keyword evidence="2" id="KW-0808">Transferase</keyword>
<evidence type="ECO:0000256" key="2">
    <source>
        <dbReference type="ARBA" id="ARBA00022676"/>
    </source>
</evidence>
<reference evidence="7 8" key="1">
    <citation type="submission" date="2018-08" db="EMBL/GenBank/DDBJ databases">
        <title>Recombination of ecologically and evolutionarily significant loci maintains genetic cohesion in the Pseudomonas syringae species complex.</title>
        <authorList>
            <person name="Dillon M."/>
            <person name="Thakur S."/>
            <person name="Almeida R.N.D."/>
            <person name="Weir B.S."/>
            <person name="Guttman D.S."/>
        </authorList>
    </citation>
    <scope>NUCLEOTIDE SEQUENCE [LARGE SCALE GENOMIC DNA]</scope>
    <source>
        <strain evidence="7 8">ICMP 535</strain>
    </source>
</reference>
<evidence type="ECO:0000256" key="5">
    <source>
        <dbReference type="ARBA" id="ARBA00044516"/>
    </source>
</evidence>
<keyword evidence="3" id="KW-0119">Carbohydrate metabolism</keyword>
<comment type="caution">
    <text evidence="7">The sequence shown here is derived from an EMBL/GenBank/DDBJ whole genome shotgun (WGS) entry which is preliminary data.</text>
</comment>
<evidence type="ECO:0000256" key="4">
    <source>
        <dbReference type="ARBA" id="ARBA00044462"/>
    </source>
</evidence>
<comment type="catalytic activity">
    <reaction evidence="4">
        <text>[6)-beta-D-fructofuranosyl-(2-&gt;](n) alpha-D-glucopyranoside + sucrose = [6)-beta-D-fructofuranosyl-(2-&gt;](n+1) alpha-D-glucopyranoside + D-glucose</text>
        <dbReference type="Rhea" id="RHEA:13653"/>
        <dbReference type="Rhea" id="RHEA-COMP:13093"/>
        <dbReference type="Rhea" id="RHEA-COMP:13094"/>
        <dbReference type="ChEBI" id="CHEBI:4167"/>
        <dbReference type="ChEBI" id="CHEBI:17992"/>
        <dbReference type="ChEBI" id="CHEBI:134464"/>
        <dbReference type="EC" id="2.4.1.10"/>
    </reaction>
</comment>
<protein>
    <recommendedName>
        <fullName evidence="5">levansucrase</fullName>
        <ecNumber evidence="5">2.4.1.10</ecNumber>
    </recommendedName>
    <alternativeName>
        <fullName evidence="6">Sucrose 6-fructosyltransferase</fullName>
    </alternativeName>
</protein>
<dbReference type="EMBL" id="RBRD01000271">
    <property type="protein sequence ID" value="RMQ32048.1"/>
    <property type="molecule type" value="Genomic_DNA"/>
</dbReference>
<dbReference type="GO" id="GO:0050053">
    <property type="term" value="F:levansucrase activity"/>
    <property type="evidence" value="ECO:0007669"/>
    <property type="project" value="UniProtKB-EC"/>
</dbReference>
<dbReference type="Gene3D" id="2.115.10.20">
    <property type="entry name" value="Glycosyl hydrolase domain, family 43"/>
    <property type="match status" value="1"/>
</dbReference>
<accession>A0A3M4KS45</accession>
<dbReference type="Pfam" id="PF02435">
    <property type="entry name" value="Glyco_hydro_68"/>
    <property type="match status" value="1"/>
</dbReference>
<comment type="similarity">
    <text evidence="1">Belongs to the glycosyl hydrolase 68 family.</text>
</comment>